<dbReference type="InterPro" id="IPR006094">
    <property type="entry name" value="Oxid_FAD_bind_N"/>
</dbReference>
<dbReference type="PROSITE" id="PS51387">
    <property type="entry name" value="FAD_PCMH"/>
    <property type="match status" value="1"/>
</dbReference>
<dbReference type="InterPro" id="IPR016167">
    <property type="entry name" value="FAD-bd_PCMH_sub1"/>
</dbReference>
<name>A0ABU8MDV2_9PSEU</name>
<evidence type="ECO:0000256" key="4">
    <source>
        <dbReference type="ARBA" id="ARBA00022827"/>
    </source>
</evidence>
<keyword evidence="5" id="KW-0560">Oxidoreductase</keyword>
<evidence type="ECO:0000313" key="8">
    <source>
        <dbReference type="Proteomes" id="UP001369736"/>
    </source>
</evidence>
<dbReference type="Gene3D" id="3.30.465.10">
    <property type="match status" value="1"/>
</dbReference>
<keyword evidence="4" id="KW-0274">FAD</keyword>
<comment type="cofactor">
    <cofactor evidence="1">
        <name>FAD</name>
        <dbReference type="ChEBI" id="CHEBI:57692"/>
    </cofactor>
</comment>
<dbReference type="PROSITE" id="PS00862">
    <property type="entry name" value="OX2_COVAL_FAD"/>
    <property type="match status" value="1"/>
</dbReference>
<evidence type="ECO:0000256" key="1">
    <source>
        <dbReference type="ARBA" id="ARBA00001974"/>
    </source>
</evidence>
<sequence length="474" mass="49400">MSTPTVPTTVGAVLVPGDDAYDAERRGYNLSVDHRPAVIVAAECAEDVAAAVRFAVDHDLPVAVQATGHGPTAPADGALLLTTSRLAGIEIDPVARTARFEAGVRSGALVAAAAEHGLAPLNGSAPDVGAVGYHLGGGVGLMSRQFGYAVDHVRALEVVTADGRRRRVTAGSADPDDADLFWALRGAGKGRLGVVVAVEIDLHPVARLYGGGMHFAAGEAREVLRTWAERTAITPEAMGSSVLLIRMPDLPFLPDELRGRSVVHVRFVFTGDAAEGERLVAPFRALGPLTDTVGEMPYRDVGTIHAEPTTPVAFHARNTMLRALDQDAVDTLLEHAGPDAGAPYLVELRHLGGAAARPGAVPSALARRDGTFVLYAGGVATGTDEVAALTSSLDALLRAMDPWATGGACLNFLAGPDVTGEQVRSAYSPADRDRLREIEQRVDPGNTFRVVVPLADDQAGRTIRPSSAGAASRS</sequence>
<organism evidence="7 8">
    <name type="scientific">Actinomycetospora flava</name>
    <dbReference type="NCBI Taxonomy" id="3129232"/>
    <lineage>
        <taxon>Bacteria</taxon>
        <taxon>Bacillati</taxon>
        <taxon>Actinomycetota</taxon>
        <taxon>Actinomycetes</taxon>
        <taxon>Pseudonocardiales</taxon>
        <taxon>Pseudonocardiaceae</taxon>
        <taxon>Actinomycetospora</taxon>
    </lineage>
</organism>
<gene>
    <name evidence="7" type="ORF">WCD58_30325</name>
</gene>
<feature type="domain" description="FAD-binding PCMH-type" evidence="6">
    <location>
        <begin position="32"/>
        <end position="205"/>
    </location>
</feature>
<evidence type="ECO:0000259" key="6">
    <source>
        <dbReference type="PROSITE" id="PS51387"/>
    </source>
</evidence>
<evidence type="ECO:0000256" key="2">
    <source>
        <dbReference type="ARBA" id="ARBA00005466"/>
    </source>
</evidence>
<comment type="similarity">
    <text evidence="2">Belongs to the oxygen-dependent FAD-linked oxidoreductase family.</text>
</comment>
<dbReference type="Proteomes" id="UP001369736">
    <property type="component" value="Unassembled WGS sequence"/>
</dbReference>
<keyword evidence="3" id="KW-0285">Flavoprotein</keyword>
<dbReference type="PANTHER" id="PTHR42973:SF39">
    <property type="entry name" value="FAD-BINDING PCMH-TYPE DOMAIN-CONTAINING PROTEIN"/>
    <property type="match status" value="1"/>
</dbReference>
<accession>A0ABU8MDV2</accession>
<keyword evidence="8" id="KW-1185">Reference proteome</keyword>
<protein>
    <submittedName>
        <fullName evidence="7">FAD-binding oxidoreductase</fullName>
    </submittedName>
</protein>
<evidence type="ECO:0000256" key="5">
    <source>
        <dbReference type="ARBA" id="ARBA00023002"/>
    </source>
</evidence>
<evidence type="ECO:0000313" key="7">
    <source>
        <dbReference type="EMBL" id="MEJ2865488.1"/>
    </source>
</evidence>
<dbReference type="Gene3D" id="3.30.43.10">
    <property type="entry name" value="Uridine Diphospho-n-acetylenolpyruvylglucosamine Reductase, domain 2"/>
    <property type="match status" value="1"/>
</dbReference>
<dbReference type="InterPro" id="IPR006093">
    <property type="entry name" value="Oxy_OxRdtase_FAD_BS"/>
</dbReference>
<dbReference type="InterPro" id="IPR016166">
    <property type="entry name" value="FAD-bd_PCMH"/>
</dbReference>
<dbReference type="InterPro" id="IPR016169">
    <property type="entry name" value="FAD-bd_PCMH_sub2"/>
</dbReference>
<evidence type="ECO:0000256" key="3">
    <source>
        <dbReference type="ARBA" id="ARBA00022630"/>
    </source>
</evidence>
<dbReference type="RefSeq" id="WP_337706856.1">
    <property type="nucleotide sequence ID" value="NZ_JBBEGM010000018.1"/>
</dbReference>
<comment type="caution">
    <text evidence="7">The sequence shown here is derived from an EMBL/GenBank/DDBJ whole genome shotgun (WGS) entry which is preliminary data.</text>
</comment>
<dbReference type="InterPro" id="IPR036318">
    <property type="entry name" value="FAD-bd_PCMH-like_sf"/>
</dbReference>
<reference evidence="7 8" key="1">
    <citation type="submission" date="2024-03" db="EMBL/GenBank/DDBJ databases">
        <title>Actinomycetospora sp. OC33-EN07, a novel actinomycete isolated from wild orchid (Aerides multiflora).</title>
        <authorList>
            <person name="Suriyachadkun C."/>
        </authorList>
    </citation>
    <scope>NUCLEOTIDE SEQUENCE [LARGE SCALE GENOMIC DNA]</scope>
    <source>
        <strain evidence="7 8">OC33-EN07</strain>
    </source>
</reference>
<dbReference type="SUPFAM" id="SSF56176">
    <property type="entry name" value="FAD-binding/transporter-associated domain-like"/>
    <property type="match status" value="1"/>
</dbReference>
<dbReference type="InterPro" id="IPR050416">
    <property type="entry name" value="FAD-linked_Oxidoreductase"/>
</dbReference>
<proteinExistence type="inferred from homology"/>
<dbReference type="PANTHER" id="PTHR42973">
    <property type="entry name" value="BINDING OXIDOREDUCTASE, PUTATIVE (AFU_ORTHOLOGUE AFUA_1G17690)-RELATED"/>
    <property type="match status" value="1"/>
</dbReference>
<dbReference type="Gene3D" id="3.40.462.20">
    <property type="match status" value="1"/>
</dbReference>
<dbReference type="EMBL" id="JBBEGM010000018">
    <property type="protein sequence ID" value="MEJ2865488.1"/>
    <property type="molecule type" value="Genomic_DNA"/>
</dbReference>
<dbReference type="Pfam" id="PF01565">
    <property type="entry name" value="FAD_binding_4"/>
    <property type="match status" value="1"/>
</dbReference>